<keyword evidence="6 10" id="KW-1133">Transmembrane helix</keyword>
<evidence type="ECO:0000259" key="12">
    <source>
        <dbReference type="Pfam" id="PF08345"/>
    </source>
</evidence>
<evidence type="ECO:0000256" key="6">
    <source>
        <dbReference type="ARBA" id="ARBA00022989"/>
    </source>
</evidence>
<reference evidence="13" key="1">
    <citation type="submission" date="2021-03" db="EMBL/GenBank/DDBJ databases">
        <title>Acanthopleuribacteraceae sp. M133.</title>
        <authorList>
            <person name="Wang G."/>
        </authorList>
    </citation>
    <scope>NUCLEOTIDE SEQUENCE</scope>
    <source>
        <strain evidence="13">M133</strain>
    </source>
</reference>
<evidence type="ECO:0000313" key="14">
    <source>
        <dbReference type="Proteomes" id="UP000663929"/>
    </source>
</evidence>
<dbReference type="Pfam" id="PF01514">
    <property type="entry name" value="YscJ_FliF"/>
    <property type="match status" value="1"/>
</dbReference>
<keyword evidence="4" id="KW-1003">Cell membrane</keyword>
<keyword evidence="5 10" id="KW-0812">Transmembrane</keyword>
<feature type="region of interest" description="Disordered" evidence="9">
    <location>
        <begin position="311"/>
        <end position="344"/>
    </location>
</feature>
<proteinExistence type="inferred from homology"/>
<dbReference type="NCBIfam" id="TIGR00206">
    <property type="entry name" value="fliF"/>
    <property type="match status" value="1"/>
</dbReference>
<organism evidence="13 14">
    <name type="scientific">Sulfidibacter corallicola</name>
    <dbReference type="NCBI Taxonomy" id="2818388"/>
    <lineage>
        <taxon>Bacteria</taxon>
        <taxon>Pseudomonadati</taxon>
        <taxon>Acidobacteriota</taxon>
        <taxon>Holophagae</taxon>
        <taxon>Acanthopleuribacterales</taxon>
        <taxon>Acanthopleuribacteraceae</taxon>
        <taxon>Sulfidibacter</taxon>
    </lineage>
</organism>
<dbReference type="GO" id="GO:0071973">
    <property type="term" value="P:bacterial-type flagellum-dependent cell motility"/>
    <property type="evidence" value="ECO:0007669"/>
    <property type="project" value="InterPro"/>
</dbReference>
<sequence>MADEKKNTENFEGGINPRNLLGQLNAGQMVAIGVIVAASLVFIFSIFHYATQEEKQPLFNQALDAKTQVLVEEELRTRQVDFEISKTGRILVPESRAQELRTQFEALDIAPDSRDGWKILDDTNPLKAGDSMMKLQKMRALAANIETMLMQNPKISKAKVQITPGKDSPFADESKPAKAGVLLVLKRNTNLAKEQVRGMQQQIAAAIEGASWRDVTITDQYANLLTQPATEDDNLGISQTNLDIRAKMEYDLEGKIHEIVESFLGPGKVVAKVSLDVNFDQVESVETTYGGPDAEGEPQRYAEQTKNERINRDAGLQGNVGAGANTAQGGLPQTDGTAGGSTIQRDHATNQYFIDTKKTNTRLEPFTIEKMSIALQLDYKEIEEETRQPGLIDKLTKTEPDWIETKLEALSQDEINRVRDLVIGATGFVNTRDYLSIQNFPFKPIVSKRAQAAMNTGLLLDYVSKWTPFVLQFIVFVLFVMLGISLFRRFVAPILQQAQLEEPAIAAALPSGPPKTVAELESELEQEIESAIPNAQLSKTEIMKKRLVEMTQQDPEAVAGLVRTWLLEDD</sequence>
<dbReference type="GO" id="GO:0009431">
    <property type="term" value="C:bacterial-type flagellum basal body, MS ring"/>
    <property type="evidence" value="ECO:0007669"/>
    <property type="project" value="InterPro"/>
</dbReference>
<comment type="subcellular location">
    <subcellularLocation>
        <location evidence="1">Bacterial flagellum basal body</location>
    </subcellularLocation>
    <subcellularLocation>
        <location evidence="2">Cell membrane</location>
        <topology evidence="2">Multi-pass membrane protein</topology>
    </subcellularLocation>
</comment>
<dbReference type="InterPro" id="IPR045851">
    <property type="entry name" value="AMP-bd_C_sf"/>
</dbReference>
<dbReference type="EMBL" id="CP071793">
    <property type="protein sequence ID" value="QTD52029.1"/>
    <property type="molecule type" value="Genomic_DNA"/>
</dbReference>
<keyword evidence="13" id="KW-0282">Flagellum</keyword>
<dbReference type="PANTHER" id="PTHR30046:SF0">
    <property type="entry name" value="FLAGELLAR M-RING PROTEIN"/>
    <property type="match status" value="1"/>
</dbReference>
<dbReference type="InterPro" id="IPR000067">
    <property type="entry name" value="FlgMring_FliF"/>
</dbReference>
<evidence type="ECO:0000256" key="4">
    <source>
        <dbReference type="ARBA" id="ARBA00022475"/>
    </source>
</evidence>
<feature type="compositionally biased region" description="Polar residues" evidence="9">
    <location>
        <begin position="334"/>
        <end position="344"/>
    </location>
</feature>
<dbReference type="Pfam" id="PF08345">
    <property type="entry name" value="YscJ_FliF_C"/>
    <property type="match status" value="1"/>
</dbReference>
<evidence type="ECO:0000256" key="9">
    <source>
        <dbReference type="SAM" id="MobiDB-lite"/>
    </source>
</evidence>
<gene>
    <name evidence="13" type="primary">fliF</name>
    <name evidence="13" type="ORF">J3U87_06110</name>
</gene>
<dbReference type="RefSeq" id="WP_237382139.1">
    <property type="nucleotide sequence ID" value="NZ_CP071793.1"/>
</dbReference>
<evidence type="ECO:0000256" key="7">
    <source>
        <dbReference type="ARBA" id="ARBA00023136"/>
    </source>
</evidence>
<dbReference type="InterPro" id="IPR006182">
    <property type="entry name" value="FliF_N_dom"/>
</dbReference>
<keyword evidence="14" id="KW-1185">Reference proteome</keyword>
<keyword evidence="8" id="KW-0975">Bacterial flagellum</keyword>
<dbReference type="Proteomes" id="UP000663929">
    <property type="component" value="Chromosome"/>
</dbReference>
<evidence type="ECO:0000256" key="8">
    <source>
        <dbReference type="ARBA" id="ARBA00023143"/>
    </source>
</evidence>
<evidence type="ECO:0000256" key="5">
    <source>
        <dbReference type="ARBA" id="ARBA00022692"/>
    </source>
</evidence>
<name>A0A8A4TPY5_SULCO</name>
<keyword evidence="13" id="KW-0969">Cilium</keyword>
<dbReference type="GO" id="GO:0003774">
    <property type="term" value="F:cytoskeletal motor activity"/>
    <property type="evidence" value="ECO:0007669"/>
    <property type="project" value="InterPro"/>
</dbReference>
<evidence type="ECO:0000256" key="3">
    <source>
        <dbReference type="ARBA" id="ARBA00007971"/>
    </source>
</evidence>
<comment type="similarity">
    <text evidence="3">Belongs to the FliF family.</text>
</comment>
<dbReference type="PRINTS" id="PR01009">
    <property type="entry name" value="FLGMRINGFLIF"/>
</dbReference>
<evidence type="ECO:0000256" key="1">
    <source>
        <dbReference type="ARBA" id="ARBA00004117"/>
    </source>
</evidence>
<protein>
    <submittedName>
        <fullName evidence="13">Flagellar M-ring protein FliF</fullName>
    </submittedName>
</protein>
<evidence type="ECO:0000256" key="10">
    <source>
        <dbReference type="SAM" id="Phobius"/>
    </source>
</evidence>
<feature type="transmembrane region" description="Helical" evidence="10">
    <location>
        <begin position="29"/>
        <end position="50"/>
    </location>
</feature>
<dbReference type="PANTHER" id="PTHR30046">
    <property type="entry name" value="FLAGELLAR M-RING PROTEIN"/>
    <property type="match status" value="1"/>
</dbReference>
<dbReference type="AlphaFoldDB" id="A0A8A4TPY5"/>
<dbReference type="InterPro" id="IPR013556">
    <property type="entry name" value="Flag_M-ring_C"/>
</dbReference>
<keyword evidence="7 10" id="KW-0472">Membrane</keyword>
<dbReference type="Gene3D" id="3.30.300.30">
    <property type="match status" value="1"/>
</dbReference>
<dbReference type="GO" id="GO:0005886">
    <property type="term" value="C:plasma membrane"/>
    <property type="evidence" value="ECO:0007669"/>
    <property type="project" value="UniProtKB-SubCell"/>
</dbReference>
<feature type="domain" description="Flagellar M-ring C-terminal" evidence="12">
    <location>
        <begin position="261"/>
        <end position="442"/>
    </location>
</feature>
<keyword evidence="13" id="KW-0966">Cell projection</keyword>
<evidence type="ECO:0000259" key="11">
    <source>
        <dbReference type="Pfam" id="PF01514"/>
    </source>
</evidence>
<dbReference type="InterPro" id="IPR043427">
    <property type="entry name" value="YscJ/FliF"/>
</dbReference>
<evidence type="ECO:0000256" key="2">
    <source>
        <dbReference type="ARBA" id="ARBA00004651"/>
    </source>
</evidence>
<dbReference type="KEGG" id="scor:J3U87_06110"/>
<evidence type="ECO:0000313" key="13">
    <source>
        <dbReference type="EMBL" id="QTD52029.1"/>
    </source>
</evidence>
<feature type="transmembrane region" description="Helical" evidence="10">
    <location>
        <begin position="469"/>
        <end position="487"/>
    </location>
</feature>
<accession>A0A8A4TPY5</accession>
<feature type="domain" description="Flagellar M-ring N-terminal" evidence="11">
    <location>
        <begin position="51"/>
        <end position="226"/>
    </location>
</feature>